<proteinExistence type="predicted"/>
<feature type="transmembrane region" description="Helical" evidence="4">
    <location>
        <begin position="43"/>
        <end position="62"/>
    </location>
</feature>
<dbReference type="EMBL" id="CP009048">
    <property type="protein sequence ID" value="AIL62280.1"/>
    <property type="molecule type" value="Genomic_DNA"/>
</dbReference>
<evidence type="ECO:0000256" key="4">
    <source>
        <dbReference type="SAM" id="Phobius"/>
    </source>
</evidence>
<dbReference type="Pfam" id="PF07690">
    <property type="entry name" value="MFS_1"/>
    <property type="match status" value="1"/>
</dbReference>
<dbReference type="InterPro" id="IPR011701">
    <property type="entry name" value="MFS"/>
</dbReference>
<dbReference type="CDD" id="cd17353">
    <property type="entry name" value="MFS_OFA_like"/>
    <property type="match status" value="1"/>
</dbReference>
<evidence type="ECO:0000256" key="2">
    <source>
        <dbReference type="ARBA" id="ARBA00022989"/>
    </source>
</evidence>
<dbReference type="InterPro" id="IPR050327">
    <property type="entry name" value="Proton-linked_MCT"/>
</dbReference>
<evidence type="ECO:0000256" key="3">
    <source>
        <dbReference type="ARBA" id="ARBA00023136"/>
    </source>
</evidence>
<dbReference type="OrthoDB" id="9793415at2"/>
<dbReference type="SUPFAM" id="SSF103473">
    <property type="entry name" value="MFS general substrate transporter"/>
    <property type="match status" value="1"/>
</dbReference>
<feature type="transmembrane region" description="Helical" evidence="4">
    <location>
        <begin position="373"/>
        <end position="392"/>
    </location>
</feature>
<sequence length="406" mass="41989">MTSNRWINITAAVLVLLCTGSIYAFSVFSGPLAVARGWTPEQVALAFTISTAVCPVPMIIAGKFVDRGYARSSMLLGGAAFGLAFILMSHFSSLTALYLGYGVLGGVGISFAYAGALGNATRYFPDKRGMATGLVTAGNGAAALLTAPLLNMLINQYGVLSALNTTGLVFIAIAVLCGMVCRSAPNDYRPAGWTPSTSHDQADHSLNWQAMMKSPVFYLMVTLMASGALSGLMIAANVSPIGQYMFALSASTAALYVGLYAASNAAGRFIWGAVSDRIGGANALIVIFLLIASMLMLLASSTTTTGFAVAICGIGIAFGGVMGVFPSLVSQRFGARYFGVNYGIMFCGYAIAAAIGPQLAVSMAAANGGDFSQAFYIAIIICLVGAALAVLLSRSLLQWRCAQAQG</sequence>
<reference evidence="6 7" key="1">
    <citation type="submission" date="2014-07" db="EMBL/GenBank/DDBJ databases">
        <authorList>
            <person name="Lee K."/>
            <person name="Lim J.Y."/>
            <person name="Hwang I."/>
        </authorList>
    </citation>
    <scope>NUCLEOTIDE SEQUENCE [LARGE SCALE GENOMIC DNA]</scope>
    <source>
        <strain evidence="6 7">KL28</strain>
    </source>
</reference>
<feature type="transmembrane region" description="Helical" evidence="4">
    <location>
        <begin position="283"/>
        <end position="301"/>
    </location>
</feature>
<keyword evidence="3 4" id="KW-0472">Membrane</keyword>
<keyword evidence="1 4" id="KW-0812">Transmembrane</keyword>
<dbReference type="Gene3D" id="1.20.1250.20">
    <property type="entry name" value="MFS general substrate transporter like domains"/>
    <property type="match status" value="2"/>
</dbReference>
<dbReference type="InterPro" id="IPR036259">
    <property type="entry name" value="MFS_trans_sf"/>
</dbReference>
<feature type="domain" description="Major facilitator superfamily (MFS) profile" evidence="5">
    <location>
        <begin position="1"/>
        <end position="397"/>
    </location>
</feature>
<gene>
    <name evidence="6" type="ORF">PSAKL28_31030</name>
</gene>
<dbReference type="InterPro" id="IPR020846">
    <property type="entry name" value="MFS_dom"/>
</dbReference>
<evidence type="ECO:0000313" key="6">
    <source>
        <dbReference type="EMBL" id="AIL62280.1"/>
    </source>
</evidence>
<dbReference type="RefSeq" id="WP_038612175.1">
    <property type="nucleotide sequence ID" value="NZ_CP009048.1"/>
</dbReference>
<name>A0A077FCC6_9PSED</name>
<feature type="transmembrane region" description="Helical" evidence="4">
    <location>
        <begin position="98"/>
        <end position="118"/>
    </location>
</feature>
<accession>A0A077FCC6</accession>
<protein>
    <submittedName>
        <fullName evidence="6">Major facilitator family transporter</fullName>
    </submittedName>
</protein>
<dbReference type="GO" id="GO:0022857">
    <property type="term" value="F:transmembrane transporter activity"/>
    <property type="evidence" value="ECO:0007669"/>
    <property type="project" value="InterPro"/>
</dbReference>
<dbReference type="PANTHER" id="PTHR11360:SF317">
    <property type="entry name" value="MAJOR FACILITATOR SUPERFAMILY (MFS) PROFILE DOMAIN-CONTAINING PROTEIN-RELATED"/>
    <property type="match status" value="1"/>
</dbReference>
<evidence type="ECO:0000256" key="1">
    <source>
        <dbReference type="ARBA" id="ARBA00022692"/>
    </source>
</evidence>
<feature type="transmembrane region" description="Helical" evidence="4">
    <location>
        <begin position="340"/>
        <end position="361"/>
    </location>
</feature>
<evidence type="ECO:0000259" key="5">
    <source>
        <dbReference type="PROSITE" id="PS50850"/>
    </source>
</evidence>
<feature type="transmembrane region" description="Helical" evidence="4">
    <location>
        <begin position="216"/>
        <end position="235"/>
    </location>
</feature>
<feature type="transmembrane region" description="Helical" evidence="4">
    <location>
        <begin position="160"/>
        <end position="181"/>
    </location>
</feature>
<feature type="transmembrane region" description="Helical" evidence="4">
    <location>
        <begin position="307"/>
        <end position="328"/>
    </location>
</feature>
<feature type="transmembrane region" description="Helical" evidence="4">
    <location>
        <begin position="74"/>
        <end position="92"/>
    </location>
</feature>
<dbReference type="KEGG" id="palk:PSAKL28_31030"/>
<evidence type="ECO:0000313" key="7">
    <source>
        <dbReference type="Proteomes" id="UP000028931"/>
    </source>
</evidence>
<organism evidence="6 7">
    <name type="scientific">Pseudomonas alkylphenolica</name>
    <dbReference type="NCBI Taxonomy" id="237609"/>
    <lineage>
        <taxon>Bacteria</taxon>
        <taxon>Pseudomonadati</taxon>
        <taxon>Pseudomonadota</taxon>
        <taxon>Gammaproteobacteria</taxon>
        <taxon>Pseudomonadales</taxon>
        <taxon>Pseudomonadaceae</taxon>
        <taxon>Pseudomonas</taxon>
    </lineage>
</organism>
<dbReference type="AlphaFoldDB" id="A0A077FCC6"/>
<dbReference type="Proteomes" id="UP000028931">
    <property type="component" value="Chromosome"/>
</dbReference>
<dbReference type="HOGENOM" id="CLU_001265_59_7_6"/>
<dbReference type="PROSITE" id="PS50850">
    <property type="entry name" value="MFS"/>
    <property type="match status" value="1"/>
</dbReference>
<dbReference type="eggNOG" id="COG2223">
    <property type="taxonomic scope" value="Bacteria"/>
</dbReference>
<feature type="transmembrane region" description="Helical" evidence="4">
    <location>
        <begin position="130"/>
        <end position="154"/>
    </location>
</feature>
<keyword evidence="2 4" id="KW-1133">Transmembrane helix</keyword>
<feature type="transmembrane region" description="Helical" evidence="4">
    <location>
        <begin position="241"/>
        <end position="262"/>
    </location>
</feature>
<dbReference type="PANTHER" id="PTHR11360">
    <property type="entry name" value="MONOCARBOXYLATE TRANSPORTER"/>
    <property type="match status" value="1"/>
</dbReference>